<sequence>MAGHTQTGHRTDRDPIVRRIAERRAQLGLSESALSTRAAMSPRYLQHLLDAGPEFDPGGLVRVAAALDLTYQELLEGRRDPPPGQPDAAARPVLAHLSTEECWDKLGTHGVGRIAVPVQPGPAVLPVNYLVDSGTIVYRTGAGDAAEPAPGEGVSFQVDQIDDRLSRGWSVLLTGTAERVDDPAQSDVLAARAPEPWAGGNRPVWIRIRPKNVTGRRIDTE</sequence>
<name>A0ABX0ZWC5_9ACTN</name>
<dbReference type="EMBL" id="JAATEJ010000028">
    <property type="protein sequence ID" value="NJP47237.1"/>
    <property type="molecule type" value="Genomic_DNA"/>
</dbReference>
<evidence type="ECO:0000259" key="1">
    <source>
        <dbReference type="SMART" id="SM00530"/>
    </source>
</evidence>
<accession>A0ABX0ZWC5</accession>
<reference evidence="2 3" key="1">
    <citation type="submission" date="2020-03" db="EMBL/GenBank/DDBJ databases">
        <title>WGS of actinomycetes isolated from Thailand.</title>
        <authorList>
            <person name="Thawai C."/>
        </authorList>
    </citation>
    <scope>NUCLEOTIDE SEQUENCE [LARGE SCALE GENOMIC DNA]</scope>
    <source>
        <strain evidence="2 3">PRB2-1</strain>
    </source>
</reference>
<dbReference type="RefSeq" id="WP_167986080.1">
    <property type="nucleotide sequence ID" value="NZ_JAATEJ010000028.1"/>
</dbReference>
<dbReference type="Gene3D" id="1.10.260.40">
    <property type="entry name" value="lambda repressor-like DNA-binding domains"/>
    <property type="match status" value="1"/>
</dbReference>
<evidence type="ECO:0000313" key="3">
    <source>
        <dbReference type="Proteomes" id="UP000734511"/>
    </source>
</evidence>
<dbReference type="InterPro" id="IPR024747">
    <property type="entry name" value="Pyridox_Oxase-rel"/>
</dbReference>
<dbReference type="SUPFAM" id="SSF50475">
    <property type="entry name" value="FMN-binding split barrel"/>
    <property type="match status" value="1"/>
</dbReference>
<dbReference type="InterPro" id="IPR012349">
    <property type="entry name" value="Split_barrel_FMN-bd"/>
</dbReference>
<dbReference type="SMART" id="SM00530">
    <property type="entry name" value="HTH_XRE"/>
    <property type="match status" value="1"/>
</dbReference>
<gene>
    <name evidence="2" type="ORF">HCN08_28105</name>
</gene>
<dbReference type="Pfam" id="PF12900">
    <property type="entry name" value="Pyridox_ox_2"/>
    <property type="match status" value="1"/>
</dbReference>
<keyword evidence="3" id="KW-1185">Reference proteome</keyword>
<feature type="domain" description="HTH cro/C1-type" evidence="1">
    <location>
        <begin position="19"/>
        <end position="74"/>
    </location>
</feature>
<protein>
    <submittedName>
        <fullName evidence="2">XRE family transcriptional regulator</fullName>
    </submittedName>
</protein>
<dbReference type="InterPro" id="IPR010982">
    <property type="entry name" value="Lambda_DNA-bd_dom_sf"/>
</dbReference>
<dbReference type="Proteomes" id="UP000734511">
    <property type="component" value="Unassembled WGS sequence"/>
</dbReference>
<evidence type="ECO:0000313" key="2">
    <source>
        <dbReference type="EMBL" id="NJP47237.1"/>
    </source>
</evidence>
<comment type="caution">
    <text evidence="2">The sequence shown here is derived from an EMBL/GenBank/DDBJ whole genome shotgun (WGS) entry which is preliminary data.</text>
</comment>
<organism evidence="2 3">
    <name type="scientific">Actinacidiphila epipremni</name>
    <dbReference type="NCBI Taxonomy" id="2053013"/>
    <lineage>
        <taxon>Bacteria</taxon>
        <taxon>Bacillati</taxon>
        <taxon>Actinomycetota</taxon>
        <taxon>Actinomycetes</taxon>
        <taxon>Kitasatosporales</taxon>
        <taxon>Streptomycetaceae</taxon>
        <taxon>Actinacidiphila</taxon>
    </lineage>
</organism>
<dbReference type="InterPro" id="IPR001387">
    <property type="entry name" value="Cro/C1-type_HTH"/>
</dbReference>
<dbReference type="Gene3D" id="2.30.110.10">
    <property type="entry name" value="Electron Transport, Fmn-binding Protein, Chain A"/>
    <property type="match status" value="1"/>
</dbReference>
<dbReference type="SUPFAM" id="SSF47413">
    <property type="entry name" value="lambda repressor-like DNA-binding domains"/>
    <property type="match status" value="1"/>
</dbReference>
<proteinExistence type="predicted"/>